<gene>
    <name evidence="2" type="ORF">AND_010353</name>
</gene>
<dbReference type="AlphaFoldDB" id="W5J5C2"/>
<reference evidence="2" key="3">
    <citation type="journal article" date="2013" name="Nucleic Acids Res.">
        <title>The genome of Anopheles darlingi, the main neotropical malaria vector.</title>
        <authorList>
            <person name="Marinotti O."/>
            <person name="Cerqueira G.C."/>
            <person name="de Almeida L.G."/>
            <person name="Ferro M.I."/>
            <person name="Loreto E.L."/>
            <person name="Zaha A."/>
            <person name="Teixeira S.M."/>
            <person name="Wespiser A.R."/>
            <person name="Almeida E Silva A."/>
            <person name="Schlindwein A.D."/>
            <person name="Pacheco A.C."/>
            <person name="Silva A.L."/>
            <person name="Graveley B.R."/>
            <person name="Walenz B.P."/>
            <person name="Lima Bde A."/>
            <person name="Ribeiro C.A."/>
            <person name="Nunes-Silva C.G."/>
            <person name="de Carvalho C.R."/>
            <person name="Soares C.M."/>
            <person name="de Menezes C.B."/>
            <person name="Matiolli C."/>
            <person name="Caffrey D."/>
            <person name="Araujo D.A."/>
            <person name="de Oliveira D.M."/>
            <person name="Golenbock D."/>
            <person name="Grisard E.C."/>
            <person name="Fantinatti-Garboggini F."/>
            <person name="de Carvalho F.M."/>
            <person name="Barcellos F.G."/>
            <person name="Prosdocimi F."/>
            <person name="May G."/>
            <person name="Azevedo Junior G.M."/>
            <person name="Guimaraes G.M."/>
            <person name="Goldman G.H."/>
            <person name="Padilha I.Q."/>
            <person name="Batista Jda S."/>
            <person name="Ferro J.A."/>
            <person name="Ribeiro J.M."/>
            <person name="Fietto J.L."/>
            <person name="Dabbas K.M."/>
            <person name="Cerdeira L."/>
            <person name="Agnez-Lima L.F."/>
            <person name="Brocchi M."/>
            <person name="de Carvalho M.O."/>
            <person name="Teixeira Mde M."/>
            <person name="Diniz Maia Mde M."/>
            <person name="Goldman M.H."/>
            <person name="Cruz Schneider M.P."/>
            <person name="Felipe M.S."/>
            <person name="Hungria M."/>
            <person name="Nicolas M.F."/>
            <person name="Pereira M."/>
            <person name="Montes M.A."/>
            <person name="Cantao M.E."/>
            <person name="Vincentz M."/>
            <person name="Rafael M.S."/>
            <person name="Silverman N."/>
            <person name="Stoco P.H."/>
            <person name="Souza R.C."/>
            <person name="Vicentini R."/>
            <person name="Gazzinelli R.T."/>
            <person name="Neves Rde O."/>
            <person name="Silva R."/>
            <person name="Astolfi-Filho S."/>
            <person name="Maciel T.E."/>
            <person name="Urmenyi T.P."/>
            <person name="Tadei W.P."/>
            <person name="Camargo E.P."/>
            <person name="de Vasconcelos A.T."/>
        </authorList>
    </citation>
    <scope>NUCLEOTIDE SEQUENCE</scope>
</reference>
<dbReference type="EnsemblMetazoa" id="ADAC010353-RA">
    <property type="protein sequence ID" value="ADAC010353-PA"/>
    <property type="gene ID" value="ADAC010353"/>
</dbReference>
<dbReference type="Proteomes" id="UP000000673">
    <property type="component" value="Unassembled WGS sequence"/>
</dbReference>
<keyword evidence="1" id="KW-0732">Signal</keyword>
<dbReference type="HOGENOM" id="CLU_1316380_0_0_1"/>
<evidence type="ECO:0000313" key="3">
    <source>
        <dbReference type="EnsemblMetazoa" id="ADAC010353-PA"/>
    </source>
</evidence>
<name>W5J5C2_ANODA</name>
<proteinExistence type="predicted"/>
<reference evidence="2" key="2">
    <citation type="submission" date="2010-05" db="EMBL/GenBank/DDBJ databases">
        <authorList>
            <person name="Almeida L.G."/>
            <person name="Nicolas M.F."/>
            <person name="Souza R.C."/>
            <person name="Vasconcelos A.T.R."/>
        </authorList>
    </citation>
    <scope>NUCLEOTIDE SEQUENCE</scope>
</reference>
<feature type="chain" id="PRO_5010154880" description="Secreted protein" evidence="1">
    <location>
        <begin position="23"/>
        <end position="209"/>
    </location>
</feature>
<evidence type="ECO:0008006" key="5">
    <source>
        <dbReference type="Google" id="ProtNLM"/>
    </source>
</evidence>
<keyword evidence="4" id="KW-1185">Reference proteome</keyword>
<evidence type="ECO:0000256" key="1">
    <source>
        <dbReference type="SAM" id="SignalP"/>
    </source>
</evidence>
<evidence type="ECO:0000313" key="2">
    <source>
        <dbReference type="EMBL" id="ETN58065.1"/>
    </source>
</evidence>
<accession>W5J5C2</accession>
<reference evidence="2 4" key="1">
    <citation type="journal article" date="2010" name="BMC Genomics">
        <title>Combination of measures distinguishes pre-miRNAs from other stem-loops in the genome of the newly sequenced Anopheles darlingi.</title>
        <authorList>
            <person name="Mendes N.D."/>
            <person name="Freitas A.T."/>
            <person name="Vasconcelos A.T."/>
            <person name="Sagot M.F."/>
        </authorList>
    </citation>
    <scope>NUCLEOTIDE SEQUENCE</scope>
</reference>
<dbReference type="EMBL" id="ADMH02002173">
    <property type="protein sequence ID" value="ETN58065.1"/>
    <property type="molecule type" value="Genomic_DNA"/>
</dbReference>
<organism evidence="2">
    <name type="scientific">Anopheles darlingi</name>
    <name type="common">Mosquito</name>
    <dbReference type="NCBI Taxonomy" id="43151"/>
    <lineage>
        <taxon>Eukaryota</taxon>
        <taxon>Metazoa</taxon>
        <taxon>Ecdysozoa</taxon>
        <taxon>Arthropoda</taxon>
        <taxon>Hexapoda</taxon>
        <taxon>Insecta</taxon>
        <taxon>Pterygota</taxon>
        <taxon>Neoptera</taxon>
        <taxon>Endopterygota</taxon>
        <taxon>Diptera</taxon>
        <taxon>Nematocera</taxon>
        <taxon>Culicoidea</taxon>
        <taxon>Culicidae</taxon>
        <taxon>Anophelinae</taxon>
        <taxon>Anopheles</taxon>
    </lineage>
</organism>
<feature type="signal peptide" evidence="1">
    <location>
        <begin position="1"/>
        <end position="22"/>
    </location>
</feature>
<dbReference type="VEuPathDB" id="VectorBase:ADAC010353"/>
<sequence length="209" mass="21776">MHLGRLMGLIWIPAVTLVSSLARGEEAKTFPGASLVLPAVLPILGTIIPALLPGAPSPGLPGVSVSHATSIATSVHMKPIAISHSGSVSTIGNTNAGATASIGGASLTAQSSSGTASDGTGHGVVFQQEDCAMRDDALTSHVTDPWVRHRFANHSRTRRFHDRLSVCHSLIVAAVAVCSFFESLDHDPVFYSDCVRKLLGVISFSCAER</sequence>
<reference evidence="3" key="4">
    <citation type="submission" date="2015-06" db="UniProtKB">
        <authorList>
            <consortium name="EnsemblMetazoa"/>
        </authorList>
    </citation>
    <scope>IDENTIFICATION</scope>
</reference>
<dbReference type="VEuPathDB" id="VectorBase:ADAR2_008920"/>
<protein>
    <recommendedName>
        <fullName evidence="5">Secreted protein</fullName>
    </recommendedName>
</protein>
<evidence type="ECO:0000313" key="4">
    <source>
        <dbReference type="Proteomes" id="UP000000673"/>
    </source>
</evidence>